<protein>
    <recommendedName>
        <fullName evidence="4">F-box domain-containing protein</fullName>
    </recommendedName>
</protein>
<reference evidence="3" key="1">
    <citation type="journal article" date="2017" name="Genome Biol.">
        <title>Comparative genomics reveals high biological diversity and specific adaptations in the industrially and medically important fungal genus Aspergillus.</title>
        <authorList>
            <person name="de Vries R.P."/>
            <person name="Riley R."/>
            <person name="Wiebenga A."/>
            <person name="Aguilar-Osorio G."/>
            <person name="Amillis S."/>
            <person name="Uchima C.A."/>
            <person name="Anderluh G."/>
            <person name="Asadollahi M."/>
            <person name="Askin M."/>
            <person name="Barry K."/>
            <person name="Battaglia E."/>
            <person name="Bayram O."/>
            <person name="Benocci T."/>
            <person name="Braus-Stromeyer S.A."/>
            <person name="Caldana C."/>
            <person name="Canovas D."/>
            <person name="Cerqueira G.C."/>
            <person name="Chen F."/>
            <person name="Chen W."/>
            <person name="Choi C."/>
            <person name="Clum A."/>
            <person name="Dos Santos R.A."/>
            <person name="Damasio A.R."/>
            <person name="Diallinas G."/>
            <person name="Emri T."/>
            <person name="Fekete E."/>
            <person name="Flipphi M."/>
            <person name="Freyberg S."/>
            <person name="Gallo A."/>
            <person name="Gournas C."/>
            <person name="Habgood R."/>
            <person name="Hainaut M."/>
            <person name="Harispe M.L."/>
            <person name="Henrissat B."/>
            <person name="Hilden K.S."/>
            <person name="Hope R."/>
            <person name="Hossain A."/>
            <person name="Karabika E."/>
            <person name="Karaffa L."/>
            <person name="Karanyi Z."/>
            <person name="Krasevec N."/>
            <person name="Kuo A."/>
            <person name="Kusch H."/>
            <person name="LaButti K."/>
            <person name="Lagendijk E.L."/>
            <person name="Lapidus A."/>
            <person name="Levasseur A."/>
            <person name="Lindquist E."/>
            <person name="Lipzen A."/>
            <person name="Logrieco A.F."/>
            <person name="MacCabe A."/>
            <person name="Maekelae M.R."/>
            <person name="Malavazi I."/>
            <person name="Melin P."/>
            <person name="Meyer V."/>
            <person name="Mielnichuk N."/>
            <person name="Miskei M."/>
            <person name="Molnar A.P."/>
            <person name="Mule G."/>
            <person name="Ngan C.Y."/>
            <person name="Orejas M."/>
            <person name="Orosz E."/>
            <person name="Ouedraogo J.P."/>
            <person name="Overkamp K.M."/>
            <person name="Park H.-S."/>
            <person name="Perrone G."/>
            <person name="Piumi F."/>
            <person name="Punt P.J."/>
            <person name="Ram A.F."/>
            <person name="Ramon A."/>
            <person name="Rauscher S."/>
            <person name="Record E."/>
            <person name="Riano-Pachon D.M."/>
            <person name="Robert V."/>
            <person name="Roehrig J."/>
            <person name="Ruller R."/>
            <person name="Salamov A."/>
            <person name="Salih N.S."/>
            <person name="Samson R.A."/>
            <person name="Sandor E."/>
            <person name="Sanguinetti M."/>
            <person name="Schuetze T."/>
            <person name="Sepcic K."/>
            <person name="Shelest E."/>
            <person name="Sherlock G."/>
            <person name="Sophianopoulou V."/>
            <person name="Squina F.M."/>
            <person name="Sun H."/>
            <person name="Susca A."/>
            <person name="Todd R.B."/>
            <person name="Tsang A."/>
            <person name="Unkles S.E."/>
            <person name="van de Wiele N."/>
            <person name="van Rossen-Uffink D."/>
            <person name="Oliveira J.V."/>
            <person name="Vesth T.C."/>
            <person name="Visser J."/>
            <person name="Yu J.-H."/>
            <person name="Zhou M."/>
            <person name="Andersen M.R."/>
            <person name="Archer D.B."/>
            <person name="Baker S.E."/>
            <person name="Benoit I."/>
            <person name="Brakhage A.A."/>
            <person name="Braus G.H."/>
            <person name="Fischer R."/>
            <person name="Frisvad J.C."/>
            <person name="Goldman G.H."/>
            <person name="Houbraken J."/>
            <person name="Oakley B."/>
            <person name="Pocsi I."/>
            <person name="Scazzocchio C."/>
            <person name="Seiboth B."/>
            <person name="vanKuyk P.A."/>
            <person name="Wortman J."/>
            <person name="Dyer P.S."/>
            <person name="Grigoriev I.V."/>
        </authorList>
    </citation>
    <scope>NUCLEOTIDE SEQUENCE [LARGE SCALE GENOMIC DNA]</scope>
    <source>
        <strain evidence="3">CBS 593.65</strain>
    </source>
</reference>
<dbReference type="Proteomes" id="UP000184356">
    <property type="component" value="Unassembled WGS sequence"/>
</dbReference>
<dbReference type="OrthoDB" id="5139510at2759"/>
<evidence type="ECO:0000256" key="1">
    <source>
        <dbReference type="SAM" id="MobiDB-lite"/>
    </source>
</evidence>
<gene>
    <name evidence="2" type="ORF">ASPSYDRAFT_1052988</name>
</gene>
<proteinExistence type="predicted"/>
<dbReference type="GeneID" id="63755907"/>
<dbReference type="EMBL" id="KV878588">
    <property type="protein sequence ID" value="OJJ57418.1"/>
    <property type="molecule type" value="Genomic_DNA"/>
</dbReference>
<organism evidence="2 3">
    <name type="scientific">Aspergillus sydowii CBS 593.65</name>
    <dbReference type="NCBI Taxonomy" id="1036612"/>
    <lineage>
        <taxon>Eukaryota</taxon>
        <taxon>Fungi</taxon>
        <taxon>Dikarya</taxon>
        <taxon>Ascomycota</taxon>
        <taxon>Pezizomycotina</taxon>
        <taxon>Eurotiomycetes</taxon>
        <taxon>Eurotiomycetidae</taxon>
        <taxon>Eurotiales</taxon>
        <taxon>Aspergillaceae</taxon>
        <taxon>Aspergillus</taxon>
        <taxon>Aspergillus subgen. Nidulantes</taxon>
    </lineage>
</organism>
<dbReference type="RefSeq" id="XP_040701224.1">
    <property type="nucleotide sequence ID" value="XM_040839834.1"/>
</dbReference>
<evidence type="ECO:0000313" key="2">
    <source>
        <dbReference type="EMBL" id="OJJ57418.1"/>
    </source>
</evidence>
<dbReference type="InterPro" id="IPR032675">
    <property type="entry name" value="LRR_dom_sf"/>
</dbReference>
<name>A0A1L9TDA8_9EURO</name>
<evidence type="ECO:0000313" key="3">
    <source>
        <dbReference type="Proteomes" id="UP000184356"/>
    </source>
</evidence>
<dbReference type="VEuPathDB" id="FungiDB:ASPSYDRAFT_1052988"/>
<feature type="region of interest" description="Disordered" evidence="1">
    <location>
        <begin position="1"/>
        <end position="26"/>
    </location>
</feature>
<evidence type="ECO:0008006" key="4">
    <source>
        <dbReference type="Google" id="ProtNLM"/>
    </source>
</evidence>
<keyword evidence="3" id="KW-1185">Reference proteome</keyword>
<dbReference type="Gene3D" id="3.80.10.10">
    <property type="entry name" value="Ribonuclease Inhibitor"/>
    <property type="match status" value="1"/>
</dbReference>
<dbReference type="AlphaFoldDB" id="A0A1L9TDA8"/>
<dbReference type="SUPFAM" id="SSF52047">
    <property type="entry name" value="RNI-like"/>
    <property type="match status" value="1"/>
</dbReference>
<accession>A0A1L9TDA8</accession>
<sequence length="511" mass="58900">MTRNLNNNTLDIMSPSNAQKSRSARQTYIGRDGGIVDADKPSPEKQFILRLPEEILHQIIRYAAAVEGIRQKRSGYNYDLDFLGKLVITCRRLRRHTIPLMHRTLSLNGQATSRHGSKPLRLPLEEPTMSLFQVHCRELRVQIHDESLPANAPFPLLRDLVCHLPNVRKLTVHGGYEGHPKEVLAFIQLALQNMPHVKSLELDREYWGLYLHDVFRHIESSSLQSLHLHGVSRPNGTRKRDCILAEKLQKKGTAAITSISVSDYEEDALATEQLIQWPRALTHFHFGHYYENQFYMDLPLFATWLHPHRETLRSINIGYLSSEGIGLLFNASAFPRLETLTLSRWQIGHHKGRGLPELTYAPDTADHLLAPNLHTFTLDFSIYDQHREDFTDFTDPEENWLRAFARDALARNAKLRTVKIKFTPKDDLADGVHVGGYPWDRMDQLRGEFGPHGLAVEYNQPPLTKEEWLEASKPVERGPEYEAAIEREFALMRRRRRGRDIREFFHAVSDG</sequence>